<proteinExistence type="predicted"/>
<dbReference type="PANTHER" id="PTHR31625">
    <property type="match status" value="1"/>
</dbReference>
<keyword evidence="2" id="KW-0012">Acyltransferase</keyword>
<dbReference type="EMBL" id="LIHL02000010">
    <property type="protein sequence ID" value="KAF5457643.1"/>
    <property type="molecule type" value="Genomic_DNA"/>
</dbReference>
<accession>A0A833WN81</accession>
<feature type="non-terminal residue" evidence="3">
    <location>
        <position position="1"/>
    </location>
</feature>
<dbReference type="Gene3D" id="3.30.559.10">
    <property type="entry name" value="Chloramphenicol acetyltransferase-like domain"/>
    <property type="match status" value="2"/>
</dbReference>
<dbReference type="InterPro" id="IPR023213">
    <property type="entry name" value="CAT-like_dom_sf"/>
</dbReference>
<dbReference type="AlphaFoldDB" id="A0A833WN81"/>
<reference evidence="3" key="2">
    <citation type="submission" date="2020-03" db="EMBL/GenBank/DDBJ databases">
        <title>Walnut 2.0.</title>
        <authorList>
            <person name="Marrano A."/>
            <person name="Britton M."/>
            <person name="Zimin A.V."/>
            <person name="Zaini P.A."/>
            <person name="Workman R."/>
            <person name="Puiu D."/>
            <person name="Bianco L."/>
            <person name="Allen B.J."/>
            <person name="Troggio M."/>
            <person name="Leslie C.A."/>
            <person name="Timp W."/>
            <person name="Dendekar A."/>
            <person name="Salzberg S.L."/>
            <person name="Neale D.B."/>
        </authorList>
    </citation>
    <scope>NUCLEOTIDE SEQUENCE</scope>
    <source>
        <tissue evidence="3">Leaves</tissue>
    </source>
</reference>
<dbReference type="GO" id="GO:0016747">
    <property type="term" value="F:acyltransferase activity, transferring groups other than amino-acyl groups"/>
    <property type="evidence" value="ECO:0007669"/>
    <property type="project" value="UniProtKB-ARBA"/>
</dbReference>
<name>A0A833WN81_JUGRE</name>
<gene>
    <name evidence="3" type="ORF">F2P56_021731</name>
</gene>
<evidence type="ECO:0000313" key="3">
    <source>
        <dbReference type="EMBL" id="KAF5457643.1"/>
    </source>
</evidence>
<protein>
    <recommendedName>
        <fullName evidence="5">Phenolic glucoside malonyltransferase 1-like</fullName>
    </recommendedName>
</protein>
<organism evidence="3 4">
    <name type="scientific">Juglans regia</name>
    <name type="common">English walnut</name>
    <dbReference type="NCBI Taxonomy" id="51240"/>
    <lineage>
        <taxon>Eukaryota</taxon>
        <taxon>Viridiplantae</taxon>
        <taxon>Streptophyta</taxon>
        <taxon>Embryophyta</taxon>
        <taxon>Tracheophyta</taxon>
        <taxon>Spermatophyta</taxon>
        <taxon>Magnoliopsida</taxon>
        <taxon>eudicotyledons</taxon>
        <taxon>Gunneridae</taxon>
        <taxon>Pentapetalae</taxon>
        <taxon>rosids</taxon>
        <taxon>fabids</taxon>
        <taxon>Fagales</taxon>
        <taxon>Juglandaceae</taxon>
        <taxon>Juglans</taxon>
    </lineage>
</organism>
<evidence type="ECO:0000256" key="1">
    <source>
        <dbReference type="ARBA" id="ARBA00022679"/>
    </source>
</evidence>
<keyword evidence="1" id="KW-0808">Transferase</keyword>
<evidence type="ECO:0000313" key="4">
    <source>
        <dbReference type="Proteomes" id="UP000619265"/>
    </source>
</evidence>
<dbReference type="Proteomes" id="UP000619265">
    <property type="component" value="Unassembled WGS sequence"/>
</dbReference>
<reference evidence="3" key="1">
    <citation type="submission" date="2015-10" db="EMBL/GenBank/DDBJ databases">
        <authorList>
            <person name="Martinez-Garcia P.J."/>
            <person name="Crepeau M.W."/>
            <person name="Puiu D."/>
            <person name="Gonzalez-Ibeas D."/>
            <person name="Whalen J."/>
            <person name="Stevens K."/>
            <person name="Paul R."/>
            <person name="Butterfield T."/>
            <person name="Britton M."/>
            <person name="Reagan R."/>
            <person name="Chakraborty S."/>
            <person name="Walawage S.L."/>
            <person name="Vasquez-Gross H.A."/>
            <person name="Cardeno C."/>
            <person name="Famula R."/>
            <person name="Pratt K."/>
            <person name="Kuruganti S."/>
            <person name="Aradhya M.K."/>
            <person name="Leslie C.A."/>
            <person name="Dandekar A.M."/>
            <person name="Salzberg S.L."/>
            <person name="Wegrzyn J.L."/>
            <person name="Langley C.H."/>
            <person name="Neale D.B."/>
        </authorList>
    </citation>
    <scope>NUCLEOTIDE SEQUENCE</scope>
    <source>
        <tissue evidence="3">Leaves</tissue>
    </source>
</reference>
<evidence type="ECO:0008006" key="5">
    <source>
        <dbReference type="Google" id="ProtNLM"/>
    </source>
</evidence>
<evidence type="ECO:0000256" key="2">
    <source>
        <dbReference type="ARBA" id="ARBA00023315"/>
    </source>
</evidence>
<dbReference type="Gramene" id="Jr10_07090_p1">
    <property type="protein sequence ID" value="cds.Jr10_07090_p1"/>
    <property type="gene ID" value="Jr10_07090"/>
</dbReference>
<sequence length="478" mass="52778">DSTCEEHRFAIGLLQYLSPFMATKNSVTILEVCRVSPPQKTPVSAIPTTLPLTFFDVLWLRFAPVQRVFFYETSHTDSPFLDTILPKLKDSLSLTLEQYLPLAGTLKWPKDSHKPIINYTEGDAISLSVAESNANFYHLSGDNFVEAVEYHPLVPHLATSTEACSVIALQVTTFSNCGFCIGITAHHAVLDGRSSTMFMKSWARICKLGGTDALSLEPELTPCYDRMVIKDPIGLEAIYLNQWMNENGPNNKSLMVWELKTPPDTVRGTFKLTRANLEKLRQLIMTSMLEDKNKQKQPLHLSTFTLTCAYTFVCLAKAEQPRDTKYLTAFSVDARHRLEDPIPGTYFGNCVAGRIATLEGNELSGEEGMAVAVKAISEAIRSLGDGVLSGAEKWIEIVFTPKNARVIGVAGSPRFELYSTDFGWGKPMKVDMISIDKTGAISLSETRDGAGEVEVGLVLKKPEMEVFASLFAKGLEGL</sequence>
<dbReference type="InterPro" id="IPR051504">
    <property type="entry name" value="Plant_metabolite_acyltrans"/>
</dbReference>
<dbReference type="Pfam" id="PF02458">
    <property type="entry name" value="Transferase"/>
    <property type="match status" value="1"/>
</dbReference>
<comment type="caution">
    <text evidence="3">The sequence shown here is derived from an EMBL/GenBank/DDBJ whole genome shotgun (WGS) entry which is preliminary data.</text>
</comment>